<dbReference type="PROSITE" id="PS50305">
    <property type="entry name" value="SIRTUIN"/>
    <property type="match status" value="1"/>
</dbReference>
<keyword evidence="2" id="KW-0808">Transferase</keyword>
<evidence type="ECO:0000256" key="2">
    <source>
        <dbReference type="ARBA" id="ARBA00022679"/>
    </source>
</evidence>
<evidence type="ECO:0000256" key="1">
    <source>
        <dbReference type="ARBA" id="ARBA00012928"/>
    </source>
</evidence>
<dbReference type="Pfam" id="PF02146">
    <property type="entry name" value="SIR2"/>
    <property type="match status" value="1"/>
</dbReference>
<dbReference type="NCBIfam" id="NF003738">
    <property type="entry name" value="PRK05333.1"/>
    <property type="match status" value="1"/>
</dbReference>
<feature type="active site" description="Proton acceptor" evidence="4">
    <location>
        <position position="119"/>
    </location>
</feature>
<dbReference type="Gene3D" id="3.40.50.1220">
    <property type="entry name" value="TPP-binding domain"/>
    <property type="match status" value="1"/>
</dbReference>
<keyword evidence="4" id="KW-0862">Zinc</keyword>
<keyword evidence="3" id="KW-0520">NAD</keyword>
<proteinExistence type="predicted"/>
<name>A0A3N0DP91_9ACTN</name>
<dbReference type="InterPro" id="IPR026590">
    <property type="entry name" value="Ssirtuin_cat_dom"/>
</dbReference>
<gene>
    <name evidence="6" type="ORF">EFL95_15675</name>
</gene>
<dbReference type="PANTHER" id="PTHR11085">
    <property type="entry name" value="NAD-DEPENDENT PROTEIN DEACYLASE SIRTUIN-5, MITOCHONDRIAL-RELATED"/>
    <property type="match status" value="1"/>
</dbReference>
<dbReference type="PANTHER" id="PTHR11085:SF10">
    <property type="entry name" value="NAD-DEPENDENT PROTEIN DEACYLASE SIRTUIN-5, MITOCHONDRIAL-RELATED"/>
    <property type="match status" value="1"/>
</dbReference>
<dbReference type="Proteomes" id="UP000277094">
    <property type="component" value="Unassembled WGS sequence"/>
</dbReference>
<feature type="binding site" evidence="4">
    <location>
        <position position="127"/>
    </location>
    <ligand>
        <name>Zn(2+)</name>
        <dbReference type="ChEBI" id="CHEBI:29105"/>
    </ligand>
</feature>
<dbReference type="GO" id="GO:0017136">
    <property type="term" value="F:histone deacetylase activity, NAD-dependent"/>
    <property type="evidence" value="ECO:0007669"/>
    <property type="project" value="TreeGrafter"/>
</dbReference>
<organism evidence="6 7">
    <name type="scientific">Nocardioides marmorisolisilvae</name>
    <dbReference type="NCBI Taxonomy" id="1542737"/>
    <lineage>
        <taxon>Bacteria</taxon>
        <taxon>Bacillati</taxon>
        <taxon>Actinomycetota</taxon>
        <taxon>Actinomycetes</taxon>
        <taxon>Propionibacteriales</taxon>
        <taxon>Nocardioidaceae</taxon>
        <taxon>Nocardioides</taxon>
    </lineage>
</organism>
<evidence type="ECO:0000256" key="3">
    <source>
        <dbReference type="ARBA" id="ARBA00023027"/>
    </source>
</evidence>
<protein>
    <recommendedName>
        <fullName evidence="1">protein acetyllysine N-acetyltransferase</fullName>
        <ecNumber evidence="1">2.3.1.286</ecNumber>
    </recommendedName>
</protein>
<dbReference type="GO" id="GO:0070403">
    <property type="term" value="F:NAD+ binding"/>
    <property type="evidence" value="ECO:0007669"/>
    <property type="project" value="InterPro"/>
</dbReference>
<dbReference type="Gene3D" id="3.30.1600.10">
    <property type="entry name" value="SIR2/SIRT2 'Small Domain"/>
    <property type="match status" value="1"/>
</dbReference>
<keyword evidence="7" id="KW-1185">Reference proteome</keyword>
<dbReference type="EC" id="2.3.1.286" evidence="1"/>
<reference evidence="6 7" key="1">
    <citation type="submission" date="2018-11" db="EMBL/GenBank/DDBJ databases">
        <authorList>
            <person name="Li F."/>
        </authorList>
    </citation>
    <scope>NUCLEOTIDE SEQUENCE [LARGE SCALE GENOMIC DNA]</scope>
    <source>
        <strain evidence="6 7">KIS18-7</strain>
    </source>
</reference>
<feature type="binding site" evidence="4">
    <location>
        <position position="130"/>
    </location>
    <ligand>
        <name>Zn(2+)</name>
        <dbReference type="ChEBI" id="CHEBI:29105"/>
    </ligand>
</feature>
<dbReference type="InterPro" id="IPR003000">
    <property type="entry name" value="Sirtuin"/>
</dbReference>
<dbReference type="InterPro" id="IPR029035">
    <property type="entry name" value="DHS-like_NAD/FAD-binding_dom"/>
</dbReference>
<keyword evidence="4" id="KW-0479">Metal-binding</keyword>
<comment type="caution">
    <text evidence="6">The sequence shown here is derived from an EMBL/GenBank/DDBJ whole genome shotgun (WGS) entry which is preliminary data.</text>
</comment>
<dbReference type="AlphaFoldDB" id="A0A3N0DP91"/>
<evidence type="ECO:0000259" key="5">
    <source>
        <dbReference type="PROSITE" id="PS50305"/>
    </source>
</evidence>
<dbReference type="InterPro" id="IPR026591">
    <property type="entry name" value="Sirtuin_cat_small_dom_sf"/>
</dbReference>
<evidence type="ECO:0000313" key="7">
    <source>
        <dbReference type="Proteomes" id="UP000277094"/>
    </source>
</evidence>
<feature type="binding site" evidence="4">
    <location>
        <position position="179"/>
    </location>
    <ligand>
        <name>Zn(2+)</name>
        <dbReference type="ChEBI" id="CHEBI:29105"/>
    </ligand>
</feature>
<feature type="binding site" evidence="4">
    <location>
        <position position="176"/>
    </location>
    <ligand>
        <name>Zn(2+)</name>
        <dbReference type="ChEBI" id="CHEBI:29105"/>
    </ligand>
</feature>
<dbReference type="EMBL" id="RJSG01000003">
    <property type="protein sequence ID" value="RNL77467.1"/>
    <property type="molecule type" value="Genomic_DNA"/>
</dbReference>
<accession>A0A3N0DP91</accession>
<feature type="domain" description="Deacetylase sirtuin-type" evidence="5">
    <location>
        <begin position="4"/>
        <end position="281"/>
    </location>
</feature>
<dbReference type="InterPro" id="IPR050134">
    <property type="entry name" value="NAD-dep_sirtuin_deacylases"/>
</dbReference>
<dbReference type="OrthoDB" id="9800582at2"/>
<evidence type="ECO:0000256" key="4">
    <source>
        <dbReference type="PROSITE-ProRule" id="PRU00236"/>
    </source>
</evidence>
<sequence length="281" mass="30478">MTGPDTGSVNIDEVLGDLRWTVLTGAGVSTDSGIPDYRGPNAVPRTPMTGQQFRSGLLARQRYWARAYLGWTAMGTARPNATHRLLAELETAGRVDAVITQNVDGLHTAAGQRRVVDLHGRVDRVICLGCRTTSGRAVLQDRLRDLNPDFDATDLQVLPDGDVAFESTADFVLADCVDCGGELKPDVVFFGENVPEERVLECKQLVDEAEALVVLGSSLHVFSGRRFVKQAHQRGIPIVIVNRGITRSDDLATLKLDAGCAETLRDYVRITQPAPEDLASA</sequence>
<dbReference type="GO" id="GO:0046872">
    <property type="term" value="F:metal ion binding"/>
    <property type="evidence" value="ECO:0007669"/>
    <property type="project" value="UniProtKB-KW"/>
</dbReference>
<evidence type="ECO:0000313" key="6">
    <source>
        <dbReference type="EMBL" id="RNL77467.1"/>
    </source>
</evidence>
<dbReference type="SUPFAM" id="SSF52467">
    <property type="entry name" value="DHS-like NAD/FAD-binding domain"/>
    <property type="match status" value="1"/>
</dbReference>